<gene>
    <name evidence="2" type="ORF">F960_03374</name>
</gene>
<comment type="caution">
    <text evidence="2">The sequence shown here is derived from an EMBL/GenBank/DDBJ whole genome shotgun (WGS) entry which is preliminary data.</text>
</comment>
<name>N8ZE36_9GAMM</name>
<sequence>MDSNQNNLPQNNQNNSPDLTLITKEKKRIRLVLKYASFQA</sequence>
<dbReference type="HOGENOM" id="CLU_3283319_0_0_6"/>
<protein>
    <submittedName>
        <fullName evidence="2">Uncharacterized protein</fullName>
    </submittedName>
</protein>
<dbReference type="AlphaFoldDB" id="N8ZE36"/>
<feature type="region of interest" description="Disordered" evidence="1">
    <location>
        <begin position="1"/>
        <end position="21"/>
    </location>
</feature>
<evidence type="ECO:0000313" key="3">
    <source>
        <dbReference type="Proteomes" id="UP000013117"/>
    </source>
</evidence>
<keyword evidence="3" id="KW-1185">Reference proteome</keyword>
<dbReference type="PATRIC" id="fig|1120926.3.peg.3268"/>
<dbReference type="EMBL" id="APPN01000080">
    <property type="protein sequence ID" value="ENV31989.1"/>
    <property type="molecule type" value="Genomic_DNA"/>
</dbReference>
<dbReference type="STRING" id="202952.GCA_000747725_03610"/>
<evidence type="ECO:0000256" key="1">
    <source>
        <dbReference type="SAM" id="MobiDB-lite"/>
    </source>
</evidence>
<reference evidence="2 3" key="1">
    <citation type="submission" date="2013-02" db="EMBL/GenBank/DDBJ databases">
        <title>The Genome Sequence of Acinetobacter gerneri CIP 107464.</title>
        <authorList>
            <consortium name="The Broad Institute Genome Sequencing Platform"/>
            <consortium name="The Broad Institute Genome Sequencing Center for Infectious Disease"/>
            <person name="Cerqueira G."/>
            <person name="Feldgarden M."/>
            <person name="Courvalin P."/>
            <person name="Perichon B."/>
            <person name="Grillot-Courvalin C."/>
            <person name="Clermont D."/>
            <person name="Rocha E."/>
            <person name="Yoon E.-J."/>
            <person name="Nemec A."/>
            <person name="Walker B."/>
            <person name="Young S.K."/>
            <person name="Zeng Q."/>
            <person name="Gargeya S."/>
            <person name="Fitzgerald M."/>
            <person name="Haas B."/>
            <person name="Abouelleil A."/>
            <person name="Alvarado L."/>
            <person name="Arachchi H.M."/>
            <person name="Berlin A.M."/>
            <person name="Chapman S.B."/>
            <person name="Dewar J."/>
            <person name="Goldberg J."/>
            <person name="Griggs A."/>
            <person name="Gujja S."/>
            <person name="Hansen M."/>
            <person name="Howarth C."/>
            <person name="Imamovic A."/>
            <person name="Larimer J."/>
            <person name="McCowan C."/>
            <person name="Murphy C."/>
            <person name="Neiman D."/>
            <person name="Pearson M."/>
            <person name="Priest M."/>
            <person name="Roberts A."/>
            <person name="Saif S."/>
            <person name="Shea T."/>
            <person name="Sisk P."/>
            <person name="Sykes S."/>
            <person name="Wortman J."/>
            <person name="Nusbaum C."/>
            <person name="Birren B."/>
        </authorList>
    </citation>
    <scope>NUCLEOTIDE SEQUENCE [LARGE SCALE GENOMIC DNA]</scope>
    <source>
        <strain evidence="2 3">CIP 107464</strain>
    </source>
</reference>
<dbReference type="Proteomes" id="UP000013117">
    <property type="component" value="Unassembled WGS sequence"/>
</dbReference>
<organism evidence="2 3">
    <name type="scientific">Acinetobacter gerneri DSM 14967 = CIP 107464 = MTCC 9824</name>
    <dbReference type="NCBI Taxonomy" id="1120926"/>
    <lineage>
        <taxon>Bacteria</taxon>
        <taxon>Pseudomonadati</taxon>
        <taxon>Pseudomonadota</taxon>
        <taxon>Gammaproteobacteria</taxon>
        <taxon>Moraxellales</taxon>
        <taxon>Moraxellaceae</taxon>
        <taxon>Acinetobacter</taxon>
    </lineage>
</organism>
<evidence type="ECO:0000313" key="2">
    <source>
        <dbReference type="EMBL" id="ENV31989.1"/>
    </source>
</evidence>
<feature type="compositionally biased region" description="Low complexity" evidence="1">
    <location>
        <begin position="1"/>
        <end position="19"/>
    </location>
</feature>
<accession>N8ZE36</accession>
<proteinExistence type="predicted"/>